<comment type="caution">
    <text evidence="2">The sequence shown here is derived from an EMBL/GenBank/DDBJ whole genome shotgun (WGS) entry which is preliminary data.</text>
</comment>
<dbReference type="AlphaFoldDB" id="A0A8B6GP54"/>
<proteinExistence type="predicted"/>
<protein>
    <submittedName>
        <fullName evidence="2">Uncharacterized protein</fullName>
    </submittedName>
</protein>
<feature type="region of interest" description="Disordered" evidence="1">
    <location>
        <begin position="30"/>
        <end position="63"/>
    </location>
</feature>
<accession>A0A8B6GP54</accession>
<organism evidence="2 3">
    <name type="scientific">Mytilus galloprovincialis</name>
    <name type="common">Mediterranean mussel</name>
    <dbReference type="NCBI Taxonomy" id="29158"/>
    <lineage>
        <taxon>Eukaryota</taxon>
        <taxon>Metazoa</taxon>
        <taxon>Spiralia</taxon>
        <taxon>Lophotrochozoa</taxon>
        <taxon>Mollusca</taxon>
        <taxon>Bivalvia</taxon>
        <taxon>Autobranchia</taxon>
        <taxon>Pteriomorphia</taxon>
        <taxon>Mytilida</taxon>
        <taxon>Mytiloidea</taxon>
        <taxon>Mytilidae</taxon>
        <taxon>Mytilinae</taxon>
        <taxon>Mytilus</taxon>
    </lineage>
</organism>
<reference evidence="2" key="1">
    <citation type="submission" date="2018-11" db="EMBL/GenBank/DDBJ databases">
        <authorList>
            <person name="Alioto T."/>
            <person name="Alioto T."/>
        </authorList>
    </citation>
    <scope>NUCLEOTIDE SEQUENCE</scope>
</reference>
<evidence type="ECO:0000256" key="1">
    <source>
        <dbReference type="SAM" id="MobiDB-lite"/>
    </source>
</evidence>
<dbReference type="EMBL" id="UYJE01008777">
    <property type="protein sequence ID" value="VDI67179.1"/>
    <property type="molecule type" value="Genomic_DNA"/>
</dbReference>
<sequence>MALIYLLCIMRNKVIKIAAKGEIIRNLCKEEPPKRKDNSETKSTNVQKIDETHQQRTNNTKTSYVVPKIRQIKHRNLLKANFQN</sequence>
<feature type="compositionally biased region" description="Basic and acidic residues" evidence="1">
    <location>
        <begin position="30"/>
        <end position="40"/>
    </location>
</feature>
<evidence type="ECO:0000313" key="3">
    <source>
        <dbReference type="Proteomes" id="UP000596742"/>
    </source>
</evidence>
<name>A0A8B6GP54_MYTGA</name>
<dbReference type="Proteomes" id="UP000596742">
    <property type="component" value="Unassembled WGS sequence"/>
</dbReference>
<gene>
    <name evidence="2" type="ORF">MGAL_10B071307</name>
</gene>
<keyword evidence="3" id="KW-1185">Reference proteome</keyword>
<evidence type="ECO:0000313" key="2">
    <source>
        <dbReference type="EMBL" id="VDI67179.1"/>
    </source>
</evidence>